<reference evidence="24" key="1">
    <citation type="submission" date="2019-03" db="EMBL/GenBank/DDBJ databases">
        <title>Improved annotation for the trematode Fasciola hepatica.</title>
        <authorList>
            <person name="Choi Y.-J."/>
            <person name="Martin J."/>
            <person name="Mitreva M."/>
        </authorList>
    </citation>
    <scope>NUCLEOTIDE SEQUENCE [LARGE SCALE GENOMIC DNA]</scope>
</reference>
<keyword evidence="10 23" id="KW-0472">Membrane</keyword>
<comment type="caution">
    <text evidence="24">The sequence shown here is derived from an EMBL/GenBank/DDBJ whole genome shotgun (WGS) entry which is preliminary data.</text>
</comment>
<dbReference type="EMBL" id="JXXN02000815">
    <property type="protein sequence ID" value="THD26224.1"/>
    <property type="molecule type" value="Genomic_DNA"/>
</dbReference>
<dbReference type="GO" id="GO:0004364">
    <property type="term" value="F:glutathione transferase activity"/>
    <property type="evidence" value="ECO:0007669"/>
    <property type="project" value="TreeGrafter"/>
</dbReference>
<evidence type="ECO:0000256" key="11">
    <source>
        <dbReference type="ARBA" id="ARBA00023139"/>
    </source>
</evidence>
<evidence type="ECO:0000256" key="13">
    <source>
        <dbReference type="ARBA" id="ARBA00023288"/>
    </source>
</evidence>
<dbReference type="GO" id="GO:0005783">
    <property type="term" value="C:endoplasmic reticulum"/>
    <property type="evidence" value="ECO:0007669"/>
    <property type="project" value="TreeGrafter"/>
</dbReference>
<dbReference type="EC" id="4.4.1.20" evidence="16"/>
<feature type="transmembrane region" description="Helical" evidence="23">
    <location>
        <begin position="126"/>
        <end position="146"/>
    </location>
</feature>
<evidence type="ECO:0000256" key="14">
    <source>
        <dbReference type="ARBA" id="ARBA00037884"/>
    </source>
</evidence>
<organism evidence="24 25">
    <name type="scientific">Fasciola hepatica</name>
    <name type="common">Liver fluke</name>
    <dbReference type="NCBI Taxonomy" id="6192"/>
    <lineage>
        <taxon>Eukaryota</taxon>
        <taxon>Metazoa</taxon>
        <taxon>Spiralia</taxon>
        <taxon>Lophotrochozoa</taxon>
        <taxon>Platyhelminthes</taxon>
        <taxon>Trematoda</taxon>
        <taxon>Digenea</taxon>
        <taxon>Plagiorchiida</taxon>
        <taxon>Echinostomata</taxon>
        <taxon>Echinostomatoidea</taxon>
        <taxon>Fasciolidae</taxon>
        <taxon>Fasciola</taxon>
    </lineage>
</organism>
<evidence type="ECO:0000256" key="9">
    <source>
        <dbReference type="ARBA" id="ARBA00023128"/>
    </source>
</evidence>
<evidence type="ECO:0000256" key="23">
    <source>
        <dbReference type="SAM" id="Phobius"/>
    </source>
</evidence>
<dbReference type="FunFam" id="1.20.120.550:FF:000004">
    <property type="entry name" value="Microsomal glutathione S-transferase 3"/>
    <property type="match status" value="1"/>
</dbReference>
<evidence type="ECO:0000256" key="10">
    <source>
        <dbReference type="ARBA" id="ARBA00023136"/>
    </source>
</evidence>
<dbReference type="PANTHER" id="PTHR10250">
    <property type="entry name" value="MICROSOMAL GLUTATHIONE S-TRANSFERASE"/>
    <property type="match status" value="1"/>
</dbReference>
<evidence type="ECO:0000256" key="6">
    <source>
        <dbReference type="ARBA" id="ARBA00022989"/>
    </source>
</evidence>
<keyword evidence="12" id="KW-0456">Lyase</keyword>
<evidence type="ECO:0000256" key="2">
    <source>
        <dbReference type="ARBA" id="ARBA00010459"/>
    </source>
</evidence>
<feature type="transmembrane region" description="Helical" evidence="23">
    <location>
        <begin position="20"/>
        <end position="40"/>
    </location>
</feature>
<dbReference type="GO" id="GO:0005635">
    <property type="term" value="C:nuclear envelope"/>
    <property type="evidence" value="ECO:0007669"/>
    <property type="project" value="TreeGrafter"/>
</dbReference>
<dbReference type="Pfam" id="PF01124">
    <property type="entry name" value="MAPEG"/>
    <property type="match status" value="1"/>
</dbReference>
<name>A0A4E0RJR2_FASHE</name>
<feature type="transmembrane region" description="Helical" evidence="23">
    <location>
        <begin position="97"/>
        <end position="114"/>
    </location>
</feature>
<evidence type="ECO:0000256" key="18">
    <source>
        <dbReference type="ARBA" id="ARBA00049298"/>
    </source>
</evidence>
<dbReference type="AlphaFoldDB" id="A0A4E0RJR2"/>
<evidence type="ECO:0000256" key="7">
    <source>
        <dbReference type="ARBA" id="ARBA00023002"/>
    </source>
</evidence>
<keyword evidence="4 23" id="KW-0812">Transmembrane</keyword>
<dbReference type="GO" id="GO:0006629">
    <property type="term" value="P:lipid metabolic process"/>
    <property type="evidence" value="ECO:0007669"/>
    <property type="project" value="UniProtKB-KW"/>
</dbReference>
<dbReference type="SUPFAM" id="SSF161084">
    <property type="entry name" value="MAPEG domain-like"/>
    <property type="match status" value="1"/>
</dbReference>
<keyword evidence="7" id="KW-0560">Oxidoreductase</keyword>
<dbReference type="GO" id="GO:0004464">
    <property type="term" value="F:leukotriene-C4 synthase activity"/>
    <property type="evidence" value="ECO:0007669"/>
    <property type="project" value="UniProtKB-EC"/>
</dbReference>
<evidence type="ECO:0000256" key="22">
    <source>
        <dbReference type="ARBA" id="ARBA00076908"/>
    </source>
</evidence>
<comment type="catalytic activity">
    <reaction evidence="19">
        <text>15-deoxy-Delta(12,14)-prostaglandin J2 + glutathione = 15-deoxy-Delta(12,14)-prostaglandin J2-S-(R)-glutathione</text>
        <dbReference type="Rhea" id="RHEA:75963"/>
        <dbReference type="ChEBI" id="CHEBI:57925"/>
        <dbReference type="ChEBI" id="CHEBI:85236"/>
        <dbReference type="ChEBI" id="CHEBI:194498"/>
    </reaction>
    <physiologicalReaction direction="left-to-right" evidence="19">
        <dbReference type="Rhea" id="RHEA:75964"/>
    </physiologicalReaction>
</comment>
<comment type="catalytic activity">
    <reaction evidence="17">
        <text>(5S)-hydroperoxy-(6E,8Z,11Z,14Z)-eicosatetraenoate + 2 glutathione = (5S)-hydroxy-(6E,8Z,11Z,14Z)-eicosatetraenoate + glutathione disulfide + H2O</text>
        <dbReference type="Rhea" id="RHEA:48620"/>
        <dbReference type="ChEBI" id="CHEBI:15377"/>
        <dbReference type="ChEBI" id="CHEBI:57450"/>
        <dbReference type="ChEBI" id="CHEBI:57925"/>
        <dbReference type="ChEBI" id="CHEBI:58297"/>
        <dbReference type="ChEBI" id="CHEBI:90632"/>
    </reaction>
    <physiologicalReaction direction="left-to-right" evidence="17">
        <dbReference type="Rhea" id="RHEA:48621"/>
    </physiologicalReaction>
</comment>
<dbReference type="GO" id="GO:0005741">
    <property type="term" value="C:mitochondrial outer membrane"/>
    <property type="evidence" value="ECO:0007669"/>
    <property type="project" value="UniProtKB-SubCell"/>
</dbReference>
<evidence type="ECO:0000256" key="19">
    <source>
        <dbReference type="ARBA" id="ARBA00051411"/>
    </source>
</evidence>
<dbReference type="GO" id="GO:0004602">
    <property type="term" value="F:glutathione peroxidase activity"/>
    <property type="evidence" value="ECO:0007669"/>
    <property type="project" value="TreeGrafter"/>
</dbReference>
<evidence type="ECO:0000256" key="17">
    <source>
        <dbReference type="ARBA" id="ARBA00043664"/>
    </source>
</evidence>
<evidence type="ECO:0000313" key="25">
    <source>
        <dbReference type="Proteomes" id="UP000230066"/>
    </source>
</evidence>
<evidence type="ECO:0000256" key="21">
    <source>
        <dbReference type="ARBA" id="ARBA00075145"/>
    </source>
</evidence>
<dbReference type="InterPro" id="IPR050997">
    <property type="entry name" value="MAPEG"/>
</dbReference>
<keyword evidence="13" id="KW-0449">Lipoprotein</keyword>
<dbReference type="Gene3D" id="1.20.120.550">
    <property type="entry name" value="Membrane associated eicosanoid/glutathione metabolism-like domain"/>
    <property type="match status" value="1"/>
</dbReference>
<dbReference type="Proteomes" id="UP000230066">
    <property type="component" value="Unassembled WGS sequence"/>
</dbReference>
<keyword evidence="3 24" id="KW-0808">Transferase</keyword>
<keyword evidence="8" id="KW-0443">Lipid metabolism</keyword>
<evidence type="ECO:0000256" key="1">
    <source>
        <dbReference type="ARBA" id="ARBA00004374"/>
    </source>
</evidence>
<evidence type="ECO:0000256" key="16">
    <source>
        <dbReference type="ARBA" id="ARBA00039056"/>
    </source>
</evidence>
<keyword evidence="11" id="KW-0564">Palmitate</keyword>
<evidence type="ECO:0000256" key="8">
    <source>
        <dbReference type="ARBA" id="ARBA00023098"/>
    </source>
</evidence>
<comment type="pathway">
    <text evidence="15">Lipid metabolism; arachidonate metabolism.</text>
</comment>
<dbReference type="InterPro" id="IPR001129">
    <property type="entry name" value="Membr-assoc_MAPEG"/>
</dbReference>
<gene>
    <name evidence="24" type="ORF">D915_002950</name>
</gene>
<keyword evidence="5" id="KW-1000">Mitochondrion outer membrane</keyword>
<sequence>MTTVSKFLSPSLTSMPLCIPRYYGGVILVGMGAVALNLYFSKRVMKARKEHNVEYPLLYHPTNNAFNCIQRGHQNYLETLPQFFMVLFMGGLRYPRTFSVCGSIFLLGRLLYFRGYSSGDPKKRKIGAVGLFGAIPMVLGTLVFGIQHLVASIKCTSCSVRS</sequence>
<evidence type="ECO:0000256" key="12">
    <source>
        <dbReference type="ARBA" id="ARBA00023239"/>
    </source>
</evidence>
<evidence type="ECO:0000256" key="4">
    <source>
        <dbReference type="ARBA" id="ARBA00022692"/>
    </source>
</evidence>
<protein>
    <recommendedName>
        <fullName evidence="20">Glutathione S-transferase 3, mitochondrial</fullName>
        <ecNumber evidence="16">4.4.1.20</ecNumber>
    </recommendedName>
    <alternativeName>
        <fullName evidence="21">Glutathione peroxidase MGST3</fullName>
    </alternativeName>
    <alternativeName>
        <fullName evidence="22">LTC4 synthase MGST3</fullName>
    </alternativeName>
</protein>
<dbReference type="GO" id="GO:0006691">
    <property type="term" value="P:leukotriene metabolic process"/>
    <property type="evidence" value="ECO:0007669"/>
    <property type="project" value="UniProtKB-ARBA"/>
</dbReference>
<evidence type="ECO:0000256" key="15">
    <source>
        <dbReference type="ARBA" id="ARBA00037916"/>
    </source>
</evidence>
<evidence type="ECO:0000313" key="24">
    <source>
        <dbReference type="EMBL" id="THD26224.1"/>
    </source>
</evidence>
<evidence type="ECO:0000256" key="3">
    <source>
        <dbReference type="ARBA" id="ARBA00022679"/>
    </source>
</evidence>
<comment type="pathway">
    <text evidence="14">Lipid metabolism; leukotriene C4 biosynthesis.</text>
</comment>
<keyword evidence="6 23" id="KW-1133">Transmembrane helix</keyword>
<comment type="subcellular location">
    <subcellularLocation>
        <location evidence="1">Mitochondrion outer membrane</location>
        <topology evidence="1">Multi-pass membrane protein</topology>
    </subcellularLocation>
</comment>
<evidence type="ECO:0000256" key="20">
    <source>
        <dbReference type="ARBA" id="ARBA00069748"/>
    </source>
</evidence>
<dbReference type="PANTHER" id="PTHR10250:SF26">
    <property type="entry name" value="GLUTATHIONE S-TRANSFERASE 3, MITOCHONDRIAL"/>
    <property type="match status" value="1"/>
</dbReference>
<comment type="similarity">
    <text evidence="2">Belongs to the MAPEG family.</text>
</comment>
<proteinExistence type="inferred from homology"/>
<accession>A0A4E0RJR2</accession>
<keyword evidence="9" id="KW-0496">Mitochondrion</keyword>
<keyword evidence="25" id="KW-1185">Reference proteome</keyword>
<comment type="catalytic activity">
    <reaction evidence="18">
        <text>leukotriene C4 = leukotriene A4 + glutathione</text>
        <dbReference type="Rhea" id="RHEA:17617"/>
        <dbReference type="ChEBI" id="CHEBI:57463"/>
        <dbReference type="ChEBI" id="CHEBI:57925"/>
        <dbReference type="ChEBI" id="CHEBI:57973"/>
        <dbReference type="EC" id="4.4.1.20"/>
    </reaction>
    <physiologicalReaction direction="right-to-left" evidence="18">
        <dbReference type="Rhea" id="RHEA:17619"/>
    </physiologicalReaction>
</comment>
<dbReference type="InterPro" id="IPR023352">
    <property type="entry name" value="MAPEG-like_dom_sf"/>
</dbReference>
<evidence type="ECO:0000256" key="5">
    <source>
        <dbReference type="ARBA" id="ARBA00022787"/>
    </source>
</evidence>